<dbReference type="CDD" id="cd11033">
    <property type="entry name" value="CYP142-like"/>
    <property type="match status" value="1"/>
</dbReference>
<protein>
    <submittedName>
        <fullName evidence="9">Linalool 8-monooxygenase</fullName>
    </submittedName>
</protein>
<keyword evidence="4 8" id="KW-0560">Oxidoreductase</keyword>
<dbReference type="GO" id="GO:0005506">
    <property type="term" value="F:iron ion binding"/>
    <property type="evidence" value="ECO:0007669"/>
    <property type="project" value="InterPro"/>
</dbReference>
<proteinExistence type="inferred from homology"/>
<dbReference type="FunFam" id="1.10.630.10:FF:000018">
    <property type="entry name" value="Cytochrome P450 monooxygenase"/>
    <property type="match status" value="1"/>
</dbReference>
<dbReference type="InterPro" id="IPR002397">
    <property type="entry name" value="Cyt_P450_B"/>
</dbReference>
<organism evidence="9 10">
    <name type="scientific">Hyphomonas polymorpha PS728</name>
    <dbReference type="NCBI Taxonomy" id="1280954"/>
    <lineage>
        <taxon>Bacteria</taxon>
        <taxon>Pseudomonadati</taxon>
        <taxon>Pseudomonadota</taxon>
        <taxon>Alphaproteobacteria</taxon>
        <taxon>Hyphomonadales</taxon>
        <taxon>Hyphomonadaceae</taxon>
        <taxon>Hyphomonas</taxon>
    </lineage>
</organism>
<dbReference type="InterPro" id="IPR001128">
    <property type="entry name" value="Cyt_P450"/>
</dbReference>
<keyword evidence="3 8" id="KW-0479">Metal-binding</keyword>
<dbReference type="Pfam" id="PF00067">
    <property type="entry name" value="p450"/>
    <property type="match status" value="1"/>
</dbReference>
<comment type="caution">
    <text evidence="9">The sequence shown here is derived from an EMBL/GenBank/DDBJ whole genome shotgun (WGS) entry which is preliminary data.</text>
</comment>
<dbReference type="GO" id="GO:0008395">
    <property type="term" value="F:steroid hydroxylase activity"/>
    <property type="evidence" value="ECO:0007669"/>
    <property type="project" value="TreeGrafter"/>
</dbReference>
<dbReference type="PANTHER" id="PTHR46696:SF4">
    <property type="entry name" value="BIOTIN BIOSYNTHESIS CYTOCHROME P450"/>
    <property type="match status" value="1"/>
</dbReference>
<dbReference type="PATRIC" id="fig|1280954.3.peg.2842"/>
<dbReference type="GO" id="GO:0006707">
    <property type="term" value="P:cholesterol catabolic process"/>
    <property type="evidence" value="ECO:0007669"/>
    <property type="project" value="TreeGrafter"/>
</dbReference>
<gene>
    <name evidence="9" type="ORF">HPO_14032</name>
</gene>
<dbReference type="AlphaFoldDB" id="A0A062V6D3"/>
<evidence type="ECO:0000256" key="8">
    <source>
        <dbReference type="RuleBase" id="RU000461"/>
    </source>
</evidence>
<dbReference type="InterPro" id="IPR036396">
    <property type="entry name" value="Cyt_P450_sf"/>
</dbReference>
<name>A0A062V6D3_9PROT</name>
<keyword evidence="6 8" id="KW-0503">Monooxygenase</keyword>
<evidence type="ECO:0000256" key="7">
    <source>
        <dbReference type="ARBA" id="ARBA00043906"/>
    </source>
</evidence>
<dbReference type="OrthoDB" id="9801155at2"/>
<evidence type="ECO:0000313" key="10">
    <source>
        <dbReference type="Proteomes" id="UP000027100"/>
    </source>
</evidence>
<accession>A0A062V6D3</accession>
<keyword evidence="2 8" id="KW-0349">Heme</keyword>
<evidence type="ECO:0000256" key="2">
    <source>
        <dbReference type="ARBA" id="ARBA00022617"/>
    </source>
</evidence>
<evidence type="ECO:0000256" key="3">
    <source>
        <dbReference type="ARBA" id="ARBA00022723"/>
    </source>
</evidence>
<dbReference type="Gene3D" id="1.10.630.10">
    <property type="entry name" value="Cytochrome P450"/>
    <property type="match status" value="1"/>
</dbReference>
<comment type="function">
    <text evidence="7">Cytochromes P450 are a group of heme-thiolate monooxygenases. They oxidize a variety of structurally unrelated compounds, including steroids, fatty acids, and xenobiotics.</text>
</comment>
<dbReference type="eggNOG" id="COG2124">
    <property type="taxonomic scope" value="Bacteria"/>
</dbReference>
<reference evidence="9 10" key="1">
    <citation type="journal article" date="2014" name="Antonie Van Leeuwenhoek">
        <title>Hyphomonas beringensis sp. nov. and Hyphomonas chukchiensis sp. nov., isolated from surface seawater of the Bering Sea and Chukchi Sea.</title>
        <authorList>
            <person name="Li C."/>
            <person name="Lai Q."/>
            <person name="Li G."/>
            <person name="Dong C."/>
            <person name="Wang J."/>
            <person name="Liao Y."/>
            <person name="Shao Z."/>
        </authorList>
    </citation>
    <scope>NUCLEOTIDE SEQUENCE [LARGE SCALE GENOMIC DNA]</scope>
    <source>
        <strain evidence="9 10">PS728</strain>
    </source>
</reference>
<evidence type="ECO:0000256" key="6">
    <source>
        <dbReference type="ARBA" id="ARBA00023033"/>
    </source>
</evidence>
<dbReference type="SUPFAM" id="SSF48264">
    <property type="entry name" value="Cytochrome P450"/>
    <property type="match status" value="1"/>
</dbReference>
<evidence type="ECO:0000313" key="9">
    <source>
        <dbReference type="EMBL" id="KCZ97618.1"/>
    </source>
</evidence>
<evidence type="ECO:0000256" key="1">
    <source>
        <dbReference type="ARBA" id="ARBA00010617"/>
    </source>
</evidence>
<dbReference type="PANTHER" id="PTHR46696">
    <property type="entry name" value="P450, PUTATIVE (EUROFUNG)-RELATED"/>
    <property type="match status" value="1"/>
</dbReference>
<dbReference type="RefSeq" id="WP_051612638.1">
    <property type="nucleotide sequence ID" value="NZ_ARYM01000017.1"/>
</dbReference>
<keyword evidence="5 8" id="KW-0408">Iron</keyword>
<comment type="similarity">
    <text evidence="1 8">Belongs to the cytochrome P450 family.</text>
</comment>
<dbReference type="GO" id="GO:0020037">
    <property type="term" value="F:heme binding"/>
    <property type="evidence" value="ECO:0007669"/>
    <property type="project" value="InterPro"/>
</dbReference>
<dbReference type="GO" id="GO:0036199">
    <property type="term" value="F:cholest-4-en-3-one 26-monooxygenase activity"/>
    <property type="evidence" value="ECO:0007669"/>
    <property type="project" value="TreeGrafter"/>
</dbReference>
<dbReference type="Proteomes" id="UP000027100">
    <property type="component" value="Unassembled WGS sequence"/>
</dbReference>
<dbReference type="InterPro" id="IPR017972">
    <property type="entry name" value="Cyt_P450_CS"/>
</dbReference>
<evidence type="ECO:0000256" key="5">
    <source>
        <dbReference type="ARBA" id="ARBA00023004"/>
    </source>
</evidence>
<dbReference type="PROSITE" id="PS00086">
    <property type="entry name" value="CYTOCHROME_P450"/>
    <property type="match status" value="1"/>
</dbReference>
<sequence>MTHSSLSAEYESGLPRLVTDPRSFAEPEQIHKALAWARSQDPVRKVEAPGFDPFWLITRHADILEIERQADIFRNEDRSTVLVPSDMREAIEAKQGSPHLTRSVVNMDGSEHRTYRMLTQAWFVAGSLRKLEGRIREIARQAVDRMLARDGACDFVDDVALHYPLHVIMEILGVPEKDEGMMLALTQQLFGARDPEKSRDAGAMADPATALTVFDSVLRDFYAYFDQLTELRRQVPQDDVASVIANATINGQPISKHEANSYYVLVATAGHDTTSASTAGGIWSLAEAPDQLRAVKSDPSLIPSLVEEAIRWTTPVKHFMRTAVSDYVIGGKRIEAGDWVMLSYMSANRDEAVFDDPDHFRIDRSPNRQLSFGYGPHVCLGQHLARLEMRILFEELLPRIRSIELAGPPKWTQSNFISGPKKLPIRFKPA</sequence>
<keyword evidence="10" id="KW-1185">Reference proteome</keyword>
<dbReference type="PRINTS" id="PR00385">
    <property type="entry name" value="P450"/>
</dbReference>
<dbReference type="STRING" id="1280954.HPO_14032"/>
<evidence type="ECO:0000256" key="4">
    <source>
        <dbReference type="ARBA" id="ARBA00023002"/>
    </source>
</evidence>
<dbReference type="EMBL" id="ARYM01000017">
    <property type="protein sequence ID" value="KCZ97618.1"/>
    <property type="molecule type" value="Genomic_DNA"/>
</dbReference>
<dbReference type="PRINTS" id="PR00359">
    <property type="entry name" value="BP450"/>
</dbReference>